<keyword evidence="2" id="KW-1185">Reference proteome</keyword>
<reference evidence="1 2" key="1">
    <citation type="journal article" date="2015" name="Genome Biol.">
        <title>Comparative genomics of Steinernema reveals deeply conserved gene regulatory networks.</title>
        <authorList>
            <person name="Dillman A.R."/>
            <person name="Macchietto M."/>
            <person name="Porter C.F."/>
            <person name="Rogers A."/>
            <person name="Williams B."/>
            <person name="Antoshechkin I."/>
            <person name="Lee M.M."/>
            <person name="Goodwin Z."/>
            <person name="Lu X."/>
            <person name="Lewis E.E."/>
            <person name="Goodrich-Blair H."/>
            <person name="Stock S.P."/>
            <person name="Adams B.J."/>
            <person name="Sternberg P.W."/>
            <person name="Mortazavi A."/>
        </authorList>
    </citation>
    <scope>NUCLEOTIDE SEQUENCE [LARGE SCALE GENOMIC DNA]</scope>
    <source>
        <strain evidence="1 2">ALL</strain>
    </source>
</reference>
<dbReference type="EMBL" id="AZBU02000009">
    <property type="protein sequence ID" value="TKR64943.1"/>
    <property type="molecule type" value="Genomic_DNA"/>
</dbReference>
<organism evidence="1 2">
    <name type="scientific">Steinernema carpocapsae</name>
    <name type="common">Entomopathogenic nematode</name>
    <dbReference type="NCBI Taxonomy" id="34508"/>
    <lineage>
        <taxon>Eukaryota</taxon>
        <taxon>Metazoa</taxon>
        <taxon>Ecdysozoa</taxon>
        <taxon>Nematoda</taxon>
        <taxon>Chromadorea</taxon>
        <taxon>Rhabditida</taxon>
        <taxon>Tylenchina</taxon>
        <taxon>Panagrolaimomorpha</taxon>
        <taxon>Strongyloidoidea</taxon>
        <taxon>Steinernematidae</taxon>
        <taxon>Steinernema</taxon>
    </lineage>
</organism>
<accession>A0A4U5M8J4</accession>
<reference evidence="1 2" key="2">
    <citation type="journal article" date="2019" name="G3 (Bethesda)">
        <title>Hybrid Assembly of the Genome of the Entomopathogenic Nematode Steinernema carpocapsae Identifies the X-Chromosome.</title>
        <authorList>
            <person name="Serra L."/>
            <person name="Macchietto M."/>
            <person name="Macias-Munoz A."/>
            <person name="McGill C.J."/>
            <person name="Rodriguez I.M."/>
            <person name="Rodriguez B."/>
            <person name="Murad R."/>
            <person name="Mortazavi A."/>
        </authorList>
    </citation>
    <scope>NUCLEOTIDE SEQUENCE [LARGE SCALE GENOMIC DNA]</scope>
    <source>
        <strain evidence="1 2">ALL</strain>
    </source>
</reference>
<proteinExistence type="predicted"/>
<evidence type="ECO:0000313" key="2">
    <source>
        <dbReference type="Proteomes" id="UP000298663"/>
    </source>
</evidence>
<evidence type="ECO:0000313" key="1">
    <source>
        <dbReference type="EMBL" id="TKR64943.1"/>
    </source>
</evidence>
<name>A0A4U5M8J4_STECR</name>
<dbReference type="Proteomes" id="UP000298663">
    <property type="component" value="Unassembled WGS sequence"/>
</dbReference>
<comment type="caution">
    <text evidence="1">The sequence shown here is derived from an EMBL/GenBank/DDBJ whole genome shotgun (WGS) entry which is preliminary data.</text>
</comment>
<sequence>MDISLQTTNHWVSLIYHSNVLFAIQKLFGDLDVVDSLIRKRSIVLKDFGNLLAQKSFFGLKEQFEQELKRLDCFIEIADCLRLWMKQSVDFTEVAMEAFDRLCSLLENESQDVSIGSLTKSHSQTC</sequence>
<gene>
    <name evidence="1" type="ORF">L596_025413</name>
</gene>
<protein>
    <submittedName>
        <fullName evidence="1">Uncharacterized protein</fullName>
    </submittedName>
</protein>
<dbReference type="AlphaFoldDB" id="A0A4U5M8J4"/>